<dbReference type="CDD" id="cd06848">
    <property type="entry name" value="GCS_H"/>
    <property type="match status" value="1"/>
</dbReference>
<dbReference type="GO" id="GO:0019464">
    <property type="term" value="P:glycine decarboxylation via glycine cleavage system"/>
    <property type="evidence" value="ECO:0007669"/>
    <property type="project" value="UniProtKB-UniRule"/>
</dbReference>
<evidence type="ECO:0000313" key="8">
    <source>
        <dbReference type="Proteomes" id="UP001163046"/>
    </source>
</evidence>
<dbReference type="Pfam" id="PF01597">
    <property type="entry name" value="GCV_H"/>
    <property type="match status" value="1"/>
</dbReference>
<comment type="subcellular location">
    <subcellularLocation>
        <location evidence="5">Mitochondrion</location>
    </subcellularLocation>
</comment>
<evidence type="ECO:0000256" key="2">
    <source>
        <dbReference type="ARBA" id="ARBA00022823"/>
    </source>
</evidence>
<evidence type="ECO:0000256" key="5">
    <source>
        <dbReference type="RuleBase" id="RU364055"/>
    </source>
</evidence>
<dbReference type="AlphaFoldDB" id="A0A9X0CP22"/>
<dbReference type="InterPro" id="IPR000089">
    <property type="entry name" value="Biotin_lipoyl"/>
</dbReference>
<dbReference type="NCBIfam" id="TIGR00527">
    <property type="entry name" value="gcvH"/>
    <property type="match status" value="1"/>
</dbReference>
<feature type="domain" description="Lipoyl-binding" evidence="6">
    <location>
        <begin position="57"/>
        <end position="139"/>
    </location>
</feature>
<protein>
    <recommendedName>
        <fullName evidence="5">Glycine cleavage system H protein</fullName>
    </recommendedName>
</protein>
<accession>A0A9X0CP22</accession>
<dbReference type="PROSITE" id="PS50968">
    <property type="entry name" value="BIOTINYL_LIPOYL"/>
    <property type="match status" value="1"/>
</dbReference>
<dbReference type="HAMAP" id="MF_00272">
    <property type="entry name" value="GcvH"/>
    <property type="match status" value="1"/>
</dbReference>
<keyword evidence="3 5" id="KW-0809">Transit peptide</keyword>
<evidence type="ECO:0000256" key="4">
    <source>
        <dbReference type="PIRSR" id="PIRSR617453-50"/>
    </source>
</evidence>
<keyword evidence="5" id="KW-0496">Mitochondrion</keyword>
<comment type="subunit">
    <text evidence="5">The glycine cleavage system is composed of four proteins: P, T, L and H.</text>
</comment>
<dbReference type="InterPro" id="IPR011053">
    <property type="entry name" value="Single_hybrid_motif"/>
</dbReference>
<evidence type="ECO:0000259" key="6">
    <source>
        <dbReference type="PROSITE" id="PS50968"/>
    </source>
</evidence>
<dbReference type="SUPFAM" id="SSF51230">
    <property type="entry name" value="Single hybrid motif"/>
    <property type="match status" value="1"/>
</dbReference>
<dbReference type="InterPro" id="IPR017453">
    <property type="entry name" value="GCV_H_sub"/>
</dbReference>
<reference evidence="7" key="1">
    <citation type="submission" date="2023-01" db="EMBL/GenBank/DDBJ databases">
        <title>Genome assembly of the deep-sea coral Lophelia pertusa.</title>
        <authorList>
            <person name="Herrera S."/>
            <person name="Cordes E."/>
        </authorList>
    </citation>
    <scope>NUCLEOTIDE SEQUENCE</scope>
    <source>
        <strain evidence="7">USNM1676648</strain>
        <tissue evidence="7">Polyp</tissue>
    </source>
</reference>
<keyword evidence="8" id="KW-1185">Reference proteome</keyword>
<dbReference type="GO" id="GO:0005739">
    <property type="term" value="C:mitochondrion"/>
    <property type="evidence" value="ECO:0007669"/>
    <property type="project" value="UniProtKB-SubCell"/>
</dbReference>
<dbReference type="InterPro" id="IPR033753">
    <property type="entry name" value="GCV_H/Fam206"/>
</dbReference>
<feature type="modified residue" description="N6-lipoyllysine" evidence="4">
    <location>
        <position position="98"/>
    </location>
</feature>
<name>A0A9X0CP22_9CNID</name>
<dbReference type="Gene3D" id="2.40.50.100">
    <property type="match status" value="1"/>
</dbReference>
<comment type="caution">
    <text evidence="7">The sequence shown here is derived from an EMBL/GenBank/DDBJ whole genome shotgun (WGS) entry which is preliminary data.</text>
</comment>
<dbReference type="PANTHER" id="PTHR11715:SF3">
    <property type="entry name" value="GLYCINE CLEAVAGE SYSTEM H PROTEIN-RELATED"/>
    <property type="match status" value="1"/>
</dbReference>
<dbReference type="PROSITE" id="PS00189">
    <property type="entry name" value="LIPOYL"/>
    <property type="match status" value="1"/>
</dbReference>
<dbReference type="NCBIfam" id="NF002270">
    <property type="entry name" value="PRK01202.1"/>
    <property type="match status" value="1"/>
</dbReference>
<dbReference type="InterPro" id="IPR002930">
    <property type="entry name" value="GCV_H"/>
</dbReference>
<comment type="function">
    <text evidence="5">The H protein shuttles the methylamine group of glycine from the P protein to the T protein.</text>
</comment>
<dbReference type="GO" id="GO:0009249">
    <property type="term" value="P:protein lipoylation"/>
    <property type="evidence" value="ECO:0007669"/>
    <property type="project" value="TreeGrafter"/>
</dbReference>
<dbReference type="PANTHER" id="PTHR11715">
    <property type="entry name" value="GLYCINE CLEAVAGE SYSTEM H PROTEIN"/>
    <property type="match status" value="1"/>
</dbReference>
<sequence>MAVLVRSASQLFNLSTKRAVLCSSNVESKRLLHIARWLLAERKYTEKHEWISVENGIGTVGVTDYAQEKLGDIVYVELPNVGDTVSKGEEFGALESVKAAADIYSPVDGEVSDINSNLSGEPELVNKSPYDEGWLIKIQLSASLSDYKGLLSEEQYQQLIKDEDE</sequence>
<dbReference type="Proteomes" id="UP001163046">
    <property type="component" value="Unassembled WGS sequence"/>
</dbReference>
<comment type="cofactor">
    <cofactor evidence="5">
        <name>(R)-lipoate</name>
        <dbReference type="ChEBI" id="CHEBI:83088"/>
    </cofactor>
    <text evidence="5">Binds 1 lipoyl cofactor covalently.</text>
</comment>
<dbReference type="GO" id="GO:0005960">
    <property type="term" value="C:glycine cleavage complex"/>
    <property type="evidence" value="ECO:0007669"/>
    <property type="project" value="UniProtKB-UniRule"/>
</dbReference>
<gene>
    <name evidence="7" type="ORF">OS493_007793</name>
</gene>
<proteinExistence type="inferred from homology"/>
<comment type="similarity">
    <text evidence="1 5">Belongs to the GcvH family.</text>
</comment>
<dbReference type="OrthoDB" id="10264154at2759"/>
<keyword evidence="2 4" id="KW-0450">Lipoyl</keyword>
<dbReference type="InterPro" id="IPR003016">
    <property type="entry name" value="2-oxoA_DH_lipoyl-BS"/>
</dbReference>
<evidence type="ECO:0000313" key="7">
    <source>
        <dbReference type="EMBL" id="KAJ7365144.1"/>
    </source>
</evidence>
<organism evidence="7 8">
    <name type="scientific">Desmophyllum pertusum</name>
    <dbReference type="NCBI Taxonomy" id="174260"/>
    <lineage>
        <taxon>Eukaryota</taxon>
        <taxon>Metazoa</taxon>
        <taxon>Cnidaria</taxon>
        <taxon>Anthozoa</taxon>
        <taxon>Hexacorallia</taxon>
        <taxon>Scleractinia</taxon>
        <taxon>Caryophylliina</taxon>
        <taxon>Caryophylliidae</taxon>
        <taxon>Desmophyllum</taxon>
    </lineage>
</organism>
<evidence type="ECO:0000256" key="3">
    <source>
        <dbReference type="ARBA" id="ARBA00022946"/>
    </source>
</evidence>
<evidence type="ECO:0000256" key="1">
    <source>
        <dbReference type="ARBA" id="ARBA00009249"/>
    </source>
</evidence>
<dbReference type="EMBL" id="MU827304">
    <property type="protein sequence ID" value="KAJ7365144.1"/>
    <property type="molecule type" value="Genomic_DNA"/>
</dbReference>